<evidence type="ECO:0000256" key="5">
    <source>
        <dbReference type="ARBA" id="ARBA00023154"/>
    </source>
</evidence>
<dbReference type="NCBIfam" id="TIGR00652">
    <property type="entry name" value="DapF"/>
    <property type="match status" value="1"/>
</dbReference>
<dbReference type="Pfam" id="PF01678">
    <property type="entry name" value="DAP_epimerase"/>
    <property type="match status" value="2"/>
</dbReference>
<evidence type="ECO:0000313" key="11">
    <source>
        <dbReference type="Proteomes" id="UP000709351"/>
    </source>
</evidence>
<comment type="similarity">
    <text evidence="2 8">Belongs to the diaminopimelate epimerase family.</text>
</comment>
<feature type="active site" description="Proton acceptor" evidence="8">
    <location>
        <position position="218"/>
    </location>
</feature>
<feature type="binding site" evidence="8">
    <location>
        <position position="151"/>
    </location>
    <ligand>
        <name>substrate</name>
    </ligand>
</feature>
<comment type="subunit">
    <text evidence="8">Homodimer.</text>
</comment>
<keyword evidence="6 8" id="KW-0413">Isomerase</keyword>
<evidence type="ECO:0000256" key="1">
    <source>
        <dbReference type="ARBA" id="ARBA00005196"/>
    </source>
</evidence>
<dbReference type="EMBL" id="JABZRD010000476">
    <property type="protein sequence ID" value="MBF1284344.1"/>
    <property type="molecule type" value="Genomic_DNA"/>
</dbReference>
<evidence type="ECO:0000256" key="6">
    <source>
        <dbReference type="ARBA" id="ARBA00023235"/>
    </source>
</evidence>
<comment type="catalytic activity">
    <reaction evidence="7 8">
        <text>(2S,6S)-2,6-diaminopimelate = meso-2,6-diaminopimelate</text>
        <dbReference type="Rhea" id="RHEA:15393"/>
        <dbReference type="ChEBI" id="CHEBI:57609"/>
        <dbReference type="ChEBI" id="CHEBI:57791"/>
        <dbReference type="EC" id="5.1.1.7"/>
    </reaction>
</comment>
<feature type="binding site" evidence="8">
    <location>
        <position position="62"/>
    </location>
    <ligand>
        <name>substrate</name>
    </ligand>
</feature>
<name>A0A930DPT8_9FIRM</name>
<dbReference type="GO" id="GO:0008837">
    <property type="term" value="F:diaminopimelate epimerase activity"/>
    <property type="evidence" value="ECO:0007669"/>
    <property type="project" value="UniProtKB-UniRule"/>
</dbReference>
<feature type="active site" evidence="9">
    <location>
        <position position="71"/>
    </location>
</feature>
<dbReference type="InterPro" id="IPR001653">
    <property type="entry name" value="DAP_epimerase_DapF"/>
</dbReference>
<dbReference type="GO" id="GO:0009089">
    <property type="term" value="P:lysine biosynthetic process via diaminopimelate"/>
    <property type="evidence" value="ECO:0007669"/>
    <property type="project" value="UniProtKB-UniRule"/>
</dbReference>
<feature type="binding site" evidence="8">
    <location>
        <begin position="219"/>
        <end position="220"/>
    </location>
    <ligand>
        <name>substrate</name>
    </ligand>
</feature>
<evidence type="ECO:0000256" key="8">
    <source>
        <dbReference type="HAMAP-Rule" id="MF_00197"/>
    </source>
</evidence>
<comment type="caution">
    <text evidence="10">The sequence shown here is derived from an EMBL/GenBank/DDBJ whole genome shotgun (WGS) entry which is preliminary data.</text>
</comment>
<evidence type="ECO:0000313" key="10">
    <source>
        <dbReference type="EMBL" id="MBF1284344.1"/>
    </source>
</evidence>
<feature type="site" description="Could be important to modulate the pK values of the two catalytic cysteine residues" evidence="8">
    <location>
        <position position="153"/>
    </location>
</feature>
<dbReference type="HAMAP" id="MF_00197">
    <property type="entry name" value="DAP_epimerase"/>
    <property type="match status" value="1"/>
</dbReference>
<dbReference type="InterPro" id="IPR018510">
    <property type="entry name" value="DAP_epimerase_AS"/>
</dbReference>
<dbReference type="PROSITE" id="PS01326">
    <property type="entry name" value="DAP_EPIMERASE"/>
    <property type="match status" value="1"/>
</dbReference>
<feature type="binding site" evidence="8">
    <location>
        <begin position="209"/>
        <end position="210"/>
    </location>
    <ligand>
        <name>substrate</name>
    </ligand>
</feature>
<evidence type="ECO:0000256" key="9">
    <source>
        <dbReference type="PROSITE-ProRule" id="PRU10125"/>
    </source>
</evidence>
<sequence>MQFTKMEGLGNDYIYIDCFREKVENPKDLAIKMSDRHFGVGGDGIILIEPSDKADAYMHMFNADGSEGAMCGNGIRCTAKYIYDHGIVRPDISLIKIETKSGMKEIRYEVKDGKLFQATVDMGEVKLDSDLPEEIQVEDLNLSFVGINTGNPHAIYFLEDNPVLGESIYTIDFARYGKSFESHSRFPNRVNSEFIEIKNRKEINFRVYERGSGETLACGTGATAAVVAGNLLGKLDEEVLVHLLGGELKIFYDKESKHAFMTGEAREVFSGIWEE</sequence>
<comment type="caution">
    <text evidence="8">Lacks conserved residue(s) required for the propagation of feature annotation.</text>
</comment>
<evidence type="ECO:0000256" key="4">
    <source>
        <dbReference type="ARBA" id="ARBA00022605"/>
    </source>
</evidence>
<keyword evidence="4 8" id="KW-0028">Amino-acid biosynthesis</keyword>
<reference evidence="10" key="1">
    <citation type="submission" date="2020-04" db="EMBL/GenBank/DDBJ databases">
        <title>Deep metagenomics examines the oral microbiome during advanced dental caries in children, revealing novel taxa and co-occurrences with host molecules.</title>
        <authorList>
            <person name="Baker J.L."/>
            <person name="Morton J.T."/>
            <person name="Dinis M."/>
            <person name="Alvarez R."/>
            <person name="Tran N.C."/>
            <person name="Knight R."/>
            <person name="Edlund A."/>
        </authorList>
    </citation>
    <scope>NUCLEOTIDE SEQUENCE</scope>
    <source>
        <strain evidence="10">JCVI_24_bin.2</strain>
    </source>
</reference>
<protein>
    <recommendedName>
        <fullName evidence="3 8">Diaminopimelate epimerase</fullName>
        <shortName evidence="8">DAP epimerase</shortName>
        <ecNumber evidence="3 8">5.1.1.7</ecNumber>
    </recommendedName>
    <alternativeName>
        <fullName evidence="8">PLP-independent amino acid racemase</fullName>
    </alternativeName>
</protein>
<comment type="subcellular location">
    <subcellularLocation>
        <location evidence="8">Cytoplasm</location>
    </subcellularLocation>
</comment>
<dbReference type="AlphaFoldDB" id="A0A930DPT8"/>
<dbReference type="Proteomes" id="UP000709351">
    <property type="component" value="Unassembled WGS sequence"/>
</dbReference>
<feature type="binding site" evidence="8">
    <location>
        <position position="191"/>
    </location>
    <ligand>
        <name>substrate</name>
    </ligand>
</feature>
<feature type="binding site" evidence="8">
    <location>
        <position position="11"/>
    </location>
    <ligand>
        <name>substrate</name>
    </ligand>
</feature>
<proteinExistence type="inferred from homology"/>
<comment type="pathway">
    <text evidence="1 8">Amino-acid biosynthesis; L-lysine biosynthesis via DAP pathway; DL-2,6-diaminopimelate from LL-2,6-diaminopimelate: step 1/1.</text>
</comment>
<feature type="binding site" evidence="8">
    <location>
        <begin position="72"/>
        <end position="73"/>
    </location>
    <ligand>
        <name>substrate</name>
    </ligand>
</feature>
<comment type="function">
    <text evidence="8">Catalyzes the stereoinversion of LL-2,6-diaminopimelate (L,L-DAP) to meso-diaminopimelate (meso-DAP), a precursor of L-lysine and an essential component of the bacterial peptidoglycan.</text>
</comment>
<dbReference type="GO" id="GO:0005829">
    <property type="term" value="C:cytosol"/>
    <property type="evidence" value="ECO:0007669"/>
    <property type="project" value="TreeGrafter"/>
</dbReference>
<accession>A0A930DPT8</accession>
<feature type="site" description="Could be important to modulate the pK values of the two catalytic cysteine residues" evidence="8">
    <location>
        <position position="209"/>
    </location>
</feature>
<feature type="active site" description="Proton donor" evidence="8">
    <location>
        <position position="71"/>
    </location>
</feature>
<dbReference type="SUPFAM" id="SSF54506">
    <property type="entry name" value="Diaminopimelate epimerase-like"/>
    <property type="match status" value="2"/>
</dbReference>
<keyword evidence="5 8" id="KW-0457">Lysine biosynthesis</keyword>
<dbReference type="EC" id="5.1.1.7" evidence="3 8"/>
<dbReference type="PANTHER" id="PTHR31689:SF0">
    <property type="entry name" value="DIAMINOPIMELATE EPIMERASE"/>
    <property type="match status" value="1"/>
</dbReference>
<gene>
    <name evidence="8" type="primary">dapF</name>
    <name evidence="10" type="ORF">HXM93_07435</name>
</gene>
<dbReference type="PANTHER" id="PTHR31689">
    <property type="entry name" value="DIAMINOPIMELATE EPIMERASE, CHLOROPLASTIC"/>
    <property type="match status" value="1"/>
</dbReference>
<keyword evidence="8" id="KW-0963">Cytoplasm</keyword>
<dbReference type="Gene3D" id="3.10.310.10">
    <property type="entry name" value="Diaminopimelate Epimerase, Chain A, domain 1"/>
    <property type="match status" value="2"/>
</dbReference>
<evidence type="ECO:0000256" key="3">
    <source>
        <dbReference type="ARBA" id="ARBA00013080"/>
    </source>
</evidence>
<organism evidence="10 11">
    <name type="scientific">Oribacterium parvum</name>
    <dbReference type="NCBI Taxonomy" id="1501329"/>
    <lineage>
        <taxon>Bacteria</taxon>
        <taxon>Bacillati</taxon>
        <taxon>Bacillota</taxon>
        <taxon>Clostridia</taxon>
        <taxon>Lachnospirales</taxon>
        <taxon>Lachnospiraceae</taxon>
        <taxon>Oribacterium</taxon>
    </lineage>
</organism>
<evidence type="ECO:0000256" key="7">
    <source>
        <dbReference type="ARBA" id="ARBA00051712"/>
    </source>
</evidence>
<evidence type="ECO:0000256" key="2">
    <source>
        <dbReference type="ARBA" id="ARBA00010219"/>
    </source>
</evidence>